<dbReference type="OrthoDB" id="308440at2759"/>
<dbReference type="PANTHER" id="PTHR46041:SF2">
    <property type="entry name" value="MITOCHONDRIAL INNER MEMBRANE PROTEASE SUBUNIT 2"/>
    <property type="match status" value="1"/>
</dbReference>
<dbReference type="Pfam" id="PF10502">
    <property type="entry name" value="Peptidase_S26"/>
    <property type="match status" value="1"/>
</dbReference>
<keyword evidence="4" id="KW-0645">Protease</keyword>
<dbReference type="InterPro" id="IPR000223">
    <property type="entry name" value="Pept_S26A_signal_pept_1"/>
</dbReference>
<evidence type="ECO:0000313" key="13">
    <source>
        <dbReference type="EMBL" id="EKM80391.1"/>
    </source>
</evidence>
<name>K5WY01_AGABU</name>
<evidence type="ECO:0000256" key="7">
    <source>
        <dbReference type="ARBA" id="ARBA00022801"/>
    </source>
</evidence>
<reference evidence="14" key="1">
    <citation type="journal article" date="2012" name="Proc. Natl. Acad. Sci. U.S.A.">
        <title>Genome sequence of the button mushroom Agaricus bisporus reveals mechanisms governing adaptation to a humic-rich ecological niche.</title>
        <authorList>
            <person name="Morin E."/>
            <person name="Kohler A."/>
            <person name="Baker A.R."/>
            <person name="Foulongne-Oriol M."/>
            <person name="Lombard V."/>
            <person name="Nagy L.G."/>
            <person name="Ohm R.A."/>
            <person name="Patyshakuliyeva A."/>
            <person name="Brun A."/>
            <person name="Aerts A.L."/>
            <person name="Bailey A.M."/>
            <person name="Billette C."/>
            <person name="Coutinho P.M."/>
            <person name="Deakin G."/>
            <person name="Doddapaneni H."/>
            <person name="Floudas D."/>
            <person name="Grimwood J."/>
            <person name="Hilden K."/>
            <person name="Kuees U."/>
            <person name="LaButti K.M."/>
            <person name="Lapidus A."/>
            <person name="Lindquist E.A."/>
            <person name="Lucas S.M."/>
            <person name="Murat C."/>
            <person name="Riley R.W."/>
            <person name="Salamov A.A."/>
            <person name="Schmutz J."/>
            <person name="Subramanian V."/>
            <person name="Woesten H.A.B."/>
            <person name="Xu J."/>
            <person name="Eastwood D.C."/>
            <person name="Foster G.D."/>
            <person name="Sonnenberg A.S."/>
            <person name="Cullen D."/>
            <person name="de Vries R.P."/>
            <person name="Lundell T."/>
            <person name="Hibbett D.S."/>
            <person name="Henrissat B."/>
            <person name="Burton K.S."/>
            <person name="Kerrigan R.W."/>
            <person name="Challen M.P."/>
            <person name="Grigoriev I.V."/>
            <person name="Martin F."/>
        </authorList>
    </citation>
    <scope>NUCLEOTIDE SEQUENCE [LARGE SCALE GENOMIC DNA]</scope>
    <source>
        <strain evidence="14">JB137-S8 / ATCC MYA-4627 / FGSC 10392</strain>
    </source>
</reference>
<dbReference type="InParanoid" id="K5WY01"/>
<feature type="active site" evidence="11">
    <location>
        <position position="95"/>
    </location>
</feature>
<gene>
    <name evidence="13" type="ORF">AGABI1DRAFT_38922</name>
</gene>
<evidence type="ECO:0000256" key="2">
    <source>
        <dbReference type="ARBA" id="ARBA00007066"/>
    </source>
</evidence>
<dbReference type="RefSeq" id="XP_007328868.1">
    <property type="nucleotide sequence ID" value="XM_007328806.1"/>
</dbReference>
<dbReference type="CDD" id="cd06530">
    <property type="entry name" value="S26_SPase_I"/>
    <property type="match status" value="1"/>
</dbReference>
<dbReference type="InterPro" id="IPR037730">
    <property type="entry name" value="IMP2"/>
</dbReference>
<dbReference type="GO" id="GO:0006627">
    <property type="term" value="P:protein processing involved in protein targeting to mitochondrion"/>
    <property type="evidence" value="ECO:0007669"/>
    <property type="project" value="InterPro"/>
</dbReference>
<evidence type="ECO:0000256" key="9">
    <source>
        <dbReference type="ARBA" id="ARBA00023128"/>
    </source>
</evidence>
<dbReference type="AlphaFoldDB" id="K5WY01"/>
<feature type="active site" evidence="11">
    <location>
        <position position="46"/>
    </location>
</feature>
<keyword evidence="14" id="KW-1185">Reference proteome</keyword>
<dbReference type="GO" id="GO:0004252">
    <property type="term" value="F:serine-type endopeptidase activity"/>
    <property type="evidence" value="ECO:0007669"/>
    <property type="project" value="InterPro"/>
</dbReference>
<dbReference type="STRING" id="597362.K5WY01"/>
<dbReference type="InterPro" id="IPR019533">
    <property type="entry name" value="Peptidase_S26"/>
</dbReference>
<dbReference type="OMA" id="WIPVIAW"/>
<keyword evidence="5" id="KW-0812">Transmembrane</keyword>
<dbReference type="GO" id="GO:0042720">
    <property type="term" value="C:mitochondrial inner membrane peptidase complex"/>
    <property type="evidence" value="ECO:0007669"/>
    <property type="project" value="InterPro"/>
</dbReference>
<evidence type="ECO:0000256" key="3">
    <source>
        <dbReference type="ARBA" id="ARBA00013650"/>
    </source>
</evidence>
<dbReference type="GeneID" id="18829299"/>
<organism evidence="13 14">
    <name type="scientific">Agaricus bisporus var. burnettii (strain JB137-S8 / ATCC MYA-4627 / FGSC 10392)</name>
    <name type="common">White button mushroom</name>
    <dbReference type="NCBI Taxonomy" id="597362"/>
    <lineage>
        <taxon>Eukaryota</taxon>
        <taxon>Fungi</taxon>
        <taxon>Dikarya</taxon>
        <taxon>Basidiomycota</taxon>
        <taxon>Agaricomycotina</taxon>
        <taxon>Agaricomycetes</taxon>
        <taxon>Agaricomycetidae</taxon>
        <taxon>Agaricales</taxon>
        <taxon>Agaricineae</taxon>
        <taxon>Agaricaceae</taxon>
        <taxon>Agaricus</taxon>
    </lineage>
</organism>
<evidence type="ECO:0000259" key="12">
    <source>
        <dbReference type="Pfam" id="PF10502"/>
    </source>
</evidence>
<keyword evidence="7" id="KW-0378">Hydrolase</keyword>
<comment type="subcellular location">
    <subcellularLocation>
        <location evidence="1">Mitochondrion inner membrane</location>
        <topology evidence="1">Single-pass membrane protein</topology>
    </subcellularLocation>
</comment>
<evidence type="ECO:0000256" key="5">
    <source>
        <dbReference type="ARBA" id="ARBA00022692"/>
    </source>
</evidence>
<keyword evidence="9" id="KW-0496">Mitochondrion</keyword>
<dbReference type="EMBL" id="JH971389">
    <property type="protein sequence ID" value="EKM80391.1"/>
    <property type="molecule type" value="Genomic_DNA"/>
</dbReference>
<evidence type="ECO:0000256" key="4">
    <source>
        <dbReference type="ARBA" id="ARBA00022670"/>
    </source>
</evidence>
<dbReference type="GO" id="GO:0006465">
    <property type="term" value="P:signal peptide processing"/>
    <property type="evidence" value="ECO:0007669"/>
    <property type="project" value="InterPro"/>
</dbReference>
<proteinExistence type="inferred from homology"/>
<protein>
    <recommendedName>
        <fullName evidence="3">Mitochondrial inner membrane protease subunit 2</fullName>
    </recommendedName>
</protein>
<evidence type="ECO:0000256" key="1">
    <source>
        <dbReference type="ARBA" id="ARBA00004434"/>
    </source>
</evidence>
<dbReference type="eggNOG" id="KOG1568">
    <property type="taxonomic scope" value="Eukaryota"/>
</dbReference>
<comment type="similarity">
    <text evidence="2">Belongs to the peptidase S26 family. IMP2 subfamily.</text>
</comment>
<dbReference type="InterPro" id="IPR036286">
    <property type="entry name" value="LexA/Signal_pep-like_sf"/>
</dbReference>
<dbReference type="FunCoup" id="K5WY01">
    <property type="interactions" value="309"/>
</dbReference>
<dbReference type="PANTHER" id="PTHR46041">
    <property type="entry name" value="MITOCHONDRIAL INNER MEMBRANE PROTEASE SUBUNIT 2"/>
    <property type="match status" value="1"/>
</dbReference>
<evidence type="ECO:0000256" key="10">
    <source>
        <dbReference type="ARBA" id="ARBA00023136"/>
    </source>
</evidence>
<dbReference type="PRINTS" id="PR00727">
    <property type="entry name" value="LEADERPTASE"/>
</dbReference>
<dbReference type="HOGENOM" id="CLU_028723_4_1_1"/>
<accession>K5WY01</accession>
<evidence type="ECO:0000256" key="11">
    <source>
        <dbReference type="PIRSR" id="PIRSR600223-1"/>
    </source>
</evidence>
<dbReference type="Proteomes" id="UP000008493">
    <property type="component" value="Unassembled WGS sequence"/>
</dbReference>
<dbReference type="SUPFAM" id="SSF51306">
    <property type="entry name" value="LexA/Signal peptidase"/>
    <property type="match status" value="1"/>
</dbReference>
<keyword evidence="8" id="KW-1133">Transmembrane helix</keyword>
<keyword evidence="10" id="KW-0472">Membrane</keyword>
<evidence type="ECO:0000256" key="8">
    <source>
        <dbReference type="ARBA" id="ARBA00022989"/>
    </source>
</evidence>
<dbReference type="Gene3D" id="2.10.109.10">
    <property type="entry name" value="Umud Fragment, subunit A"/>
    <property type="match status" value="1"/>
</dbReference>
<sequence>MLRSIFAKTTPRSNQPKLIRKCLYWSPLPLFCLLHFYEINTVRGGSMKPTLSPDSSAWNDICLFDRYSIHTLHDYNREDIVTLRCPTNPKRIIIKRILAVAGDTVKTRPPCPEPEVKVPRGHVWVEGDESFRSDDSNLYGPIPAALIESKLTRILWPPERYGPLIEPSIPINCTGPAYRHANDAIQRAKARRARVKIGRPYNVDADTY</sequence>
<keyword evidence="6" id="KW-0999">Mitochondrion inner membrane</keyword>
<evidence type="ECO:0000256" key="6">
    <source>
        <dbReference type="ARBA" id="ARBA00022792"/>
    </source>
</evidence>
<evidence type="ECO:0000313" key="14">
    <source>
        <dbReference type="Proteomes" id="UP000008493"/>
    </source>
</evidence>
<dbReference type="KEGG" id="abp:AGABI1DRAFT38922"/>
<feature type="domain" description="Peptidase S26" evidence="12">
    <location>
        <begin position="30"/>
        <end position="107"/>
    </location>
</feature>